<organism evidence="3 4">
    <name type="scientific">Thermovibrio guaymasensis</name>
    <dbReference type="NCBI Taxonomy" id="240167"/>
    <lineage>
        <taxon>Bacteria</taxon>
        <taxon>Pseudomonadati</taxon>
        <taxon>Aquificota</taxon>
        <taxon>Aquificia</taxon>
        <taxon>Desulfurobacteriales</taxon>
        <taxon>Desulfurobacteriaceae</taxon>
        <taxon>Thermovibrio</taxon>
    </lineage>
</organism>
<reference evidence="3 4" key="1">
    <citation type="submission" date="2018-10" db="EMBL/GenBank/DDBJ databases">
        <title>Genomic Encyclopedia of Type Strains, Phase IV (KMG-IV): sequencing the most valuable type-strain genomes for metagenomic binning, comparative biology and taxonomic classification.</title>
        <authorList>
            <person name="Goeker M."/>
        </authorList>
    </citation>
    <scope>NUCLEOTIDE SEQUENCE [LARGE SCALE GENOMIC DNA]</scope>
    <source>
        <strain evidence="3 4">DSM 15521</strain>
    </source>
</reference>
<dbReference type="InterPro" id="IPR053184">
    <property type="entry name" value="FeoA-like"/>
</dbReference>
<dbReference type="RefSeq" id="WP_170137377.1">
    <property type="nucleotide sequence ID" value="NZ_RBIE01000002.1"/>
</dbReference>
<keyword evidence="4" id="KW-1185">Reference proteome</keyword>
<dbReference type="InterPro" id="IPR038157">
    <property type="entry name" value="FeoA_core_dom"/>
</dbReference>
<evidence type="ECO:0000259" key="2">
    <source>
        <dbReference type="SMART" id="SM00899"/>
    </source>
</evidence>
<dbReference type="SMART" id="SM00899">
    <property type="entry name" value="FeoA"/>
    <property type="match status" value="1"/>
</dbReference>
<dbReference type="GO" id="GO:0046914">
    <property type="term" value="F:transition metal ion binding"/>
    <property type="evidence" value="ECO:0007669"/>
    <property type="project" value="InterPro"/>
</dbReference>
<evidence type="ECO:0000313" key="4">
    <source>
        <dbReference type="Proteomes" id="UP000280881"/>
    </source>
</evidence>
<proteinExistence type="predicted"/>
<gene>
    <name evidence="3" type="ORF">C7457_1307</name>
</gene>
<keyword evidence="1" id="KW-0408">Iron</keyword>
<dbReference type="SUPFAM" id="SSF50037">
    <property type="entry name" value="C-terminal domain of transcriptional repressors"/>
    <property type="match status" value="1"/>
</dbReference>
<dbReference type="PANTHER" id="PTHR43151">
    <property type="entry name" value="FEOA FAMILY PROTEIN"/>
    <property type="match status" value="1"/>
</dbReference>
<sequence length="74" mass="8038">MVPLPFCKDGKEVRVKEIKGGRRALERLSSLGIYPGAKLKVLNTKGGPVLVRVGESRIGLGFGIASKVFVEEER</sequence>
<comment type="caution">
    <text evidence="3">The sequence shown here is derived from an EMBL/GenBank/DDBJ whole genome shotgun (WGS) entry which is preliminary data.</text>
</comment>
<evidence type="ECO:0000256" key="1">
    <source>
        <dbReference type="ARBA" id="ARBA00023004"/>
    </source>
</evidence>
<dbReference type="InterPro" id="IPR007167">
    <property type="entry name" value="Fe-transptr_FeoA-like"/>
</dbReference>
<accession>A0A420W725</accession>
<feature type="domain" description="Ferrous iron transporter FeoA-like" evidence="2">
    <location>
        <begin position="2"/>
        <end position="72"/>
    </location>
</feature>
<evidence type="ECO:0000313" key="3">
    <source>
        <dbReference type="EMBL" id="RKQ61854.1"/>
    </source>
</evidence>
<dbReference type="AlphaFoldDB" id="A0A420W725"/>
<dbReference type="PANTHER" id="PTHR43151:SF2">
    <property type="entry name" value="FE(2+) TRANSPORT PROTEIN A-RELATED"/>
    <property type="match status" value="1"/>
</dbReference>
<protein>
    <submittedName>
        <fullName evidence="3">Ferrous iron transport protein A</fullName>
    </submittedName>
</protein>
<dbReference type="Proteomes" id="UP000280881">
    <property type="component" value="Unassembled WGS sequence"/>
</dbReference>
<name>A0A420W725_9BACT</name>
<dbReference type="InterPro" id="IPR008988">
    <property type="entry name" value="Transcriptional_repressor_C"/>
</dbReference>
<dbReference type="Gene3D" id="2.30.30.90">
    <property type="match status" value="1"/>
</dbReference>
<dbReference type="Pfam" id="PF04023">
    <property type="entry name" value="FeoA"/>
    <property type="match status" value="1"/>
</dbReference>
<dbReference type="EMBL" id="RBIE01000002">
    <property type="protein sequence ID" value="RKQ61854.1"/>
    <property type="molecule type" value="Genomic_DNA"/>
</dbReference>